<dbReference type="InterPro" id="IPR002347">
    <property type="entry name" value="SDR_fam"/>
</dbReference>
<feature type="transmembrane region" description="Helical" evidence="6">
    <location>
        <begin position="47"/>
        <end position="73"/>
    </location>
</feature>
<dbReference type="AlphaFoldDB" id="A0A1F5L435"/>
<evidence type="ECO:0000256" key="2">
    <source>
        <dbReference type="ARBA" id="ARBA00022692"/>
    </source>
</evidence>
<keyword evidence="3 6" id="KW-1133">Transmembrane helix</keyword>
<feature type="transmembrane region" description="Helical" evidence="6">
    <location>
        <begin position="146"/>
        <end position="165"/>
    </location>
</feature>
<evidence type="ECO:0000256" key="4">
    <source>
        <dbReference type="ARBA" id="ARBA00023002"/>
    </source>
</evidence>
<sequence length="584" mass="64364">MIKLANFKSNQAFKLLWLIQPPDTGESLRLLCYIQGLQSCRYHLYTFWLFVFSDLKTIVVPSTIFGITNGWAAPKYGLHASSQLVRPQNTIDLLSLIGRGLTVLLWVVINFIPFAINNQRGERAVAEDLLNKPWRPFPSHRISHKYATRIMVALYIFAPLYSMIFSGGTRHSGLLIILGLWYNNWGGADNGPIVRNVTNALGYTCFVSGAMEVFLGGSALPLHPGELLGQWHLVITAVIFSTVHLQDMSDQPGDARRGRRTAPLVWGDGFTRWTIAVPLVTWGSFADQTVLITGANVGLGLEAARHVTRLGASRVILGVRNVKAGETAKEDIEKSTGRSGVCEVWEVDLSSYASVIAFSERIAKLPSLDVAILNAAIATGEFSTPEGYERSITVNVISTLLLGLLLLPTLKSTRKLFPSRTPHLTFVVSEVHGWVSFPEWKEDQPMKTISDPTKANMRERYQLSKLLEVLLVQELAGRVRGSEVIINMVNPGLCHSQLGREGGWSFMLFKLALARSTDVGSRTLVAGATAGLESHGAYMTDGHVENTALSPFVRSDEGRQAREKLWSELSSILEGVRPGIMQNV</sequence>
<dbReference type="Gene3D" id="3.40.50.720">
    <property type="entry name" value="NAD(P)-binding Rossmann-like Domain"/>
    <property type="match status" value="1"/>
</dbReference>
<dbReference type="EMBL" id="LXJU01000034">
    <property type="protein sequence ID" value="OGE47962.1"/>
    <property type="molecule type" value="Genomic_DNA"/>
</dbReference>
<dbReference type="Proteomes" id="UP000177622">
    <property type="component" value="Unassembled WGS sequence"/>
</dbReference>
<proteinExistence type="predicted"/>
<dbReference type="GO" id="GO:0016020">
    <property type="term" value="C:membrane"/>
    <property type="evidence" value="ECO:0007669"/>
    <property type="project" value="UniProtKB-SubCell"/>
</dbReference>
<evidence type="ECO:0000313" key="8">
    <source>
        <dbReference type="Proteomes" id="UP000177622"/>
    </source>
</evidence>
<dbReference type="InterPro" id="IPR000537">
    <property type="entry name" value="UbiA_prenyltransferase"/>
</dbReference>
<evidence type="ECO:0008006" key="9">
    <source>
        <dbReference type="Google" id="ProtNLM"/>
    </source>
</evidence>
<dbReference type="Pfam" id="PF00106">
    <property type="entry name" value="adh_short"/>
    <property type="match status" value="1"/>
</dbReference>
<name>A0A1F5L435_PENAI</name>
<dbReference type="GO" id="GO:0016491">
    <property type="term" value="F:oxidoreductase activity"/>
    <property type="evidence" value="ECO:0007669"/>
    <property type="project" value="UniProtKB-KW"/>
</dbReference>
<dbReference type="STRING" id="1835702.A0A1F5L435"/>
<evidence type="ECO:0000256" key="1">
    <source>
        <dbReference type="ARBA" id="ARBA00004141"/>
    </source>
</evidence>
<organism evidence="7 8">
    <name type="scientific">Penicillium arizonense</name>
    <dbReference type="NCBI Taxonomy" id="1835702"/>
    <lineage>
        <taxon>Eukaryota</taxon>
        <taxon>Fungi</taxon>
        <taxon>Dikarya</taxon>
        <taxon>Ascomycota</taxon>
        <taxon>Pezizomycotina</taxon>
        <taxon>Eurotiomycetes</taxon>
        <taxon>Eurotiomycetidae</taxon>
        <taxon>Eurotiales</taxon>
        <taxon>Aspergillaceae</taxon>
        <taxon>Penicillium</taxon>
    </lineage>
</organism>
<keyword evidence="2 6" id="KW-0812">Transmembrane</keyword>
<evidence type="ECO:0000256" key="5">
    <source>
        <dbReference type="ARBA" id="ARBA00023136"/>
    </source>
</evidence>
<dbReference type="Pfam" id="PF01040">
    <property type="entry name" value="UbiA"/>
    <property type="match status" value="1"/>
</dbReference>
<keyword evidence="5 6" id="KW-0472">Membrane</keyword>
<comment type="caution">
    <text evidence="7">The sequence shown here is derived from an EMBL/GenBank/DDBJ whole genome shotgun (WGS) entry which is preliminary data.</text>
</comment>
<dbReference type="GeneID" id="34581413"/>
<reference evidence="7 8" key="1">
    <citation type="journal article" date="2016" name="Sci. Rep.">
        <title>Penicillium arizonense, a new, genome sequenced fungal species, reveals a high chemical diversity in secreted metabolites.</title>
        <authorList>
            <person name="Grijseels S."/>
            <person name="Nielsen J.C."/>
            <person name="Randelovic M."/>
            <person name="Nielsen J."/>
            <person name="Nielsen K.F."/>
            <person name="Workman M."/>
            <person name="Frisvad J.C."/>
        </authorList>
    </citation>
    <scope>NUCLEOTIDE SEQUENCE [LARGE SCALE GENOMIC DNA]</scope>
    <source>
        <strain evidence="7 8">CBS 141311</strain>
    </source>
</reference>
<dbReference type="GO" id="GO:0016765">
    <property type="term" value="F:transferase activity, transferring alkyl or aryl (other than methyl) groups"/>
    <property type="evidence" value="ECO:0007669"/>
    <property type="project" value="InterPro"/>
</dbReference>
<accession>A0A1F5L435</accession>
<dbReference type="OrthoDB" id="542013at2759"/>
<keyword evidence="8" id="KW-1185">Reference proteome</keyword>
<protein>
    <recommendedName>
        <fullName evidence="9">Short-chain dehydrogenase/reductase SDR</fullName>
    </recommendedName>
</protein>
<keyword evidence="4" id="KW-0560">Oxidoreductase</keyword>
<dbReference type="CDD" id="cd13965">
    <property type="entry name" value="PT_UbiA_3"/>
    <property type="match status" value="1"/>
</dbReference>
<dbReference type="RefSeq" id="XP_022483419.1">
    <property type="nucleotide sequence ID" value="XM_022636679.1"/>
</dbReference>
<comment type="subcellular location">
    <subcellularLocation>
        <location evidence="1">Membrane</location>
        <topology evidence="1">Multi-pass membrane protein</topology>
    </subcellularLocation>
</comment>
<dbReference type="InterPro" id="IPR036291">
    <property type="entry name" value="NAD(P)-bd_dom_sf"/>
</dbReference>
<evidence type="ECO:0000313" key="7">
    <source>
        <dbReference type="EMBL" id="OGE47962.1"/>
    </source>
</evidence>
<evidence type="ECO:0000256" key="6">
    <source>
        <dbReference type="SAM" id="Phobius"/>
    </source>
</evidence>
<dbReference type="PRINTS" id="PR00081">
    <property type="entry name" value="GDHRDH"/>
</dbReference>
<gene>
    <name evidence="7" type="ORF">PENARI_c034G00246</name>
</gene>
<evidence type="ECO:0000256" key="3">
    <source>
        <dbReference type="ARBA" id="ARBA00022989"/>
    </source>
</evidence>
<feature type="transmembrane region" description="Helical" evidence="6">
    <location>
        <begin position="93"/>
        <end position="116"/>
    </location>
</feature>
<dbReference type="PANTHER" id="PTHR43157:SF67">
    <property type="entry name" value="DEHYDROGENASE_REDUCTASE FAMILY PROTEIN, PUTATIVE (AFU_ORTHOLOGUE AFUA_3G02580)-RELATED"/>
    <property type="match status" value="1"/>
</dbReference>
<dbReference type="SUPFAM" id="SSF51735">
    <property type="entry name" value="NAD(P)-binding Rossmann-fold domains"/>
    <property type="match status" value="1"/>
</dbReference>
<dbReference type="PANTHER" id="PTHR43157">
    <property type="entry name" value="PHOSPHATIDYLINOSITOL-GLYCAN BIOSYNTHESIS CLASS F PROTEIN-RELATED"/>
    <property type="match status" value="1"/>
</dbReference>